<dbReference type="SUPFAM" id="SSF56349">
    <property type="entry name" value="DNA breaking-rejoining enzymes"/>
    <property type="match status" value="1"/>
</dbReference>
<feature type="domain" description="Tyr recombinase" evidence="3">
    <location>
        <begin position="233"/>
        <end position="449"/>
    </location>
</feature>
<dbReference type="InterPro" id="IPR011010">
    <property type="entry name" value="DNA_brk_join_enz"/>
</dbReference>
<keyword evidence="1" id="KW-0233">DNA recombination</keyword>
<dbReference type="PANTHER" id="PTHR30349">
    <property type="entry name" value="PHAGE INTEGRASE-RELATED"/>
    <property type="match status" value="1"/>
</dbReference>
<dbReference type="RefSeq" id="WP_069114541.1">
    <property type="nucleotide sequence ID" value="NZ_FNUC01000003.1"/>
</dbReference>
<dbReference type="InterPro" id="IPR002104">
    <property type="entry name" value="Integrase_catalytic"/>
</dbReference>
<dbReference type="PANTHER" id="PTHR30349:SF64">
    <property type="entry name" value="PROPHAGE INTEGRASE INTD-RELATED"/>
    <property type="match status" value="1"/>
</dbReference>
<dbReference type="AlphaFoldDB" id="A0A1H5J3K4"/>
<evidence type="ECO:0000259" key="3">
    <source>
        <dbReference type="PROSITE" id="PS51898"/>
    </source>
</evidence>
<gene>
    <name evidence="4" type="ORF">SAMN04488561_1426</name>
</gene>
<evidence type="ECO:0000313" key="4">
    <source>
        <dbReference type="EMBL" id="SEE47042.1"/>
    </source>
</evidence>
<accession>A0A1H5J3K4</accession>
<sequence length="490" mass="54944">MTETTYDVRVRKTKIYKGTRVTTYYVRWAVNGRDVKEPFRNSAQAESFRSDLIAAARKGEAFYVDTGLPVSMKRAEARMSWYELVCDYVDTKWPHSAATTRRTIAEALTAATCLMFSNERGIPDGVQLRAALKRWAFNTNRREEPNQPAWASDALRWAASHSRPASDLADTHVLRNLVNGLAVRLDGGARATSVISRWRKILYNLAEYAIERKVLVTNPLPTVKQPAHRIAEVDRRCVANPSQARDLLVAVAAQSVTGQRLKAYFGCLYYAALRPEEAAELRRDNLDLPDNGWGWIYLEAAKPHAGGEWTNTGNARDDRPLKQREPGEVRKVPSPPELTALLHHHLDTFGTTPDGRLFVGERNTDHLPAFTVFRVWNRAREAVFGTDAKRLLVALRPYDLRHAAVSTWLNSGVPATKVATWAGHSVDVLLKIYAKCIDGDDDQHRSMIEQALKRPGPAQKLGHVFAKNTRREPPRAVDGRTNGNGPPPTF</sequence>
<dbReference type="GO" id="GO:0006310">
    <property type="term" value="P:DNA recombination"/>
    <property type="evidence" value="ECO:0007669"/>
    <property type="project" value="UniProtKB-KW"/>
</dbReference>
<protein>
    <submittedName>
        <fullName evidence="4">Phage integrase family protein</fullName>
    </submittedName>
</protein>
<dbReference type="PROSITE" id="PS51898">
    <property type="entry name" value="TYR_RECOMBINASE"/>
    <property type="match status" value="1"/>
</dbReference>
<feature type="region of interest" description="Disordered" evidence="2">
    <location>
        <begin position="307"/>
        <end position="333"/>
    </location>
</feature>
<dbReference type="EMBL" id="FNUC01000003">
    <property type="protein sequence ID" value="SEE47042.1"/>
    <property type="molecule type" value="Genomic_DNA"/>
</dbReference>
<evidence type="ECO:0000256" key="1">
    <source>
        <dbReference type="ARBA" id="ARBA00023172"/>
    </source>
</evidence>
<dbReference type="GO" id="GO:0003677">
    <property type="term" value="F:DNA binding"/>
    <property type="evidence" value="ECO:0007669"/>
    <property type="project" value="InterPro"/>
</dbReference>
<dbReference type="Proteomes" id="UP000181980">
    <property type="component" value="Unassembled WGS sequence"/>
</dbReference>
<dbReference type="InterPro" id="IPR050090">
    <property type="entry name" value="Tyrosine_recombinase_XerCD"/>
</dbReference>
<dbReference type="STRING" id="561176.SAMN04488561_1426"/>
<evidence type="ECO:0000256" key="2">
    <source>
        <dbReference type="SAM" id="MobiDB-lite"/>
    </source>
</evidence>
<proteinExistence type="predicted"/>
<reference evidence="5" key="1">
    <citation type="submission" date="2016-10" db="EMBL/GenBank/DDBJ databases">
        <authorList>
            <person name="Varghese N."/>
            <person name="Submissions S."/>
        </authorList>
    </citation>
    <scope>NUCLEOTIDE SEQUENCE [LARGE SCALE GENOMIC DNA]</scope>
    <source>
        <strain evidence="5">DSM 45237</strain>
    </source>
</reference>
<feature type="region of interest" description="Disordered" evidence="2">
    <location>
        <begin position="464"/>
        <end position="490"/>
    </location>
</feature>
<dbReference type="OrthoDB" id="3773913at2"/>
<dbReference type="Pfam" id="PF00589">
    <property type="entry name" value="Phage_integrase"/>
    <property type="match status" value="1"/>
</dbReference>
<organism evidence="4 5">
    <name type="scientific">Jiangella alba</name>
    <dbReference type="NCBI Taxonomy" id="561176"/>
    <lineage>
        <taxon>Bacteria</taxon>
        <taxon>Bacillati</taxon>
        <taxon>Actinomycetota</taxon>
        <taxon>Actinomycetes</taxon>
        <taxon>Jiangellales</taxon>
        <taxon>Jiangellaceae</taxon>
        <taxon>Jiangella</taxon>
    </lineage>
</organism>
<dbReference type="GO" id="GO:0015074">
    <property type="term" value="P:DNA integration"/>
    <property type="evidence" value="ECO:0007669"/>
    <property type="project" value="InterPro"/>
</dbReference>
<feature type="compositionally biased region" description="Basic and acidic residues" evidence="2">
    <location>
        <begin position="315"/>
        <end position="331"/>
    </location>
</feature>
<feature type="compositionally biased region" description="Basic and acidic residues" evidence="2">
    <location>
        <begin position="469"/>
        <end position="478"/>
    </location>
</feature>
<name>A0A1H5J3K4_9ACTN</name>
<dbReference type="InterPro" id="IPR013762">
    <property type="entry name" value="Integrase-like_cat_sf"/>
</dbReference>
<dbReference type="Gene3D" id="1.10.443.10">
    <property type="entry name" value="Intergrase catalytic core"/>
    <property type="match status" value="1"/>
</dbReference>
<evidence type="ECO:0000313" key="5">
    <source>
        <dbReference type="Proteomes" id="UP000181980"/>
    </source>
</evidence>
<keyword evidence="5" id="KW-1185">Reference proteome</keyword>